<dbReference type="GO" id="GO:0016020">
    <property type="term" value="C:membrane"/>
    <property type="evidence" value="ECO:0007669"/>
    <property type="project" value="UniProtKB-SubCell"/>
</dbReference>
<name>A0A1H5X5V9_9GAMM</name>
<feature type="transmembrane region" description="Helical" evidence="5">
    <location>
        <begin position="6"/>
        <end position="27"/>
    </location>
</feature>
<dbReference type="Pfam" id="PF04193">
    <property type="entry name" value="PQ-loop"/>
    <property type="match status" value="1"/>
</dbReference>
<dbReference type="InterPro" id="IPR006603">
    <property type="entry name" value="PQ-loop_rpt"/>
</dbReference>
<dbReference type="NCBIfam" id="NF037968">
    <property type="entry name" value="SemiSWEET_2"/>
    <property type="match status" value="1"/>
</dbReference>
<keyword evidence="7" id="KW-1185">Reference proteome</keyword>
<evidence type="ECO:0000256" key="5">
    <source>
        <dbReference type="SAM" id="Phobius"/>
    </source>
</evidence>
<dbReference type="GO" id="GO:0051119">
    <property type="term" value="F:sugar transmembrane transporter activity"/>
    <property type="evidence" value="ECO:0007669"/>
    <property type="project" value="InterPro"/>
</dbReference>
<dbReference type="EMBL" id="FNVQ01000001">
    <property type="protein sequence ID" value="SEG07144.1"/>
    <property type="molecule type" value="Genomic_DNA"/>
</dbReference>
<evidence type="ECO:0000256" key="2">
    <source>
        <dbReference type="ARBA" id="ARBA00022692"/>
    </source>
</evidence>
<evidence type="ECO:0000256" key="3">
    <source>
        <dbReference type="ARBA" id="ARBA00022989"/>
    </source>
</evidence>
<feature type="transmembrane region" description="Helical" evidence="5">
    <location>
        <begin position="39"/>
        <end position="56"/>
    </location>
</feature>
<feature type="transmembrane region" description="Helical" evidence="5">
    <location>
        <begin position="62"/>
        <end position="81"/>
    </location>
</feature>
<sequence>MEPITVVGMIAAFCTTSAFIPQVVQILRTGNVDGISLQMYSIFTLGVALWLGYGVFLQKAPIIISNSITLALAVSVLGLTLTKRRQNRKHALQLVADNTDVAVVSAANEELAAAA</sequence>
<dbReference type="RefSeq" id="WP_104002189.1">
    <property type="nucleotide sequence ID" value="NZ_FNVQ01000001.1"/>
</dbReference>
<gene>
    <name evidence="6" type="ORF">SAMN05444390_1011275</name>
</gene>
<evidence type="ECO:0000313" key="6">
    <source>
        <dbReference type="EMBL" id="SEG07144.1"/>
    </source>
</evidence>
<dbReference type="Proteomes" id="UP000236745">
    <property type="component" value="Unassembled WGS sequence"/>
</dbReference>
<dbReference type="AlphaFoldDB" id="A0A1H5X5V9"/>
<dbReference type="Gene3D" id="1.20.1280.290">
    <property type="match status" value="1"/>
</dbReference>
<evidence type="ECO:0000256" key="1">
    <source>
        <dbReference type="ARBA" id="ARBA00004141"/>
    </source>
</evidence>
<protein>
    <submittedName>
        <fullName evidence="6">MtN3 and saliva related transmembrane protein</fullName>
    </submittedName>
</protein>
<accession>A0A1H5X5V9</accession>
<reference evidence="6 7" key="1">
    <citation type="submission" date="2016-10" db="EMBL/GenBank/DDBJ databases">
        <authorList>
            <person name="de Groot N.N."/>
        </authorList>
    </citation>
    <scope>NUCLEOTIDE SEQUENCE [LARGE SCALE GENOMIC DNA]</scope>
    <source>
        <strain evidence="6 7">DSM 22012</strain>
    </source>
</reference>
<keyword evidence="2 5" id="KW-0812">Transmembrane</keyword>
<evidence type="ECO:0000256" key="4">
    <source>
        <dbReference type="ARBA" id="ARBA00023136"/>
    </source>
</evidence>
<comment type="subcellular location">
    <subcellularLocation>
        <location evidence="1">Membrane</location>
        <topology evidence="1">Multi-pass membrane protein</topology>
    </subcellularLocation>
</comment>
<keyword evidence="3 5" id="KW-1133">Transmembrane helix</keyword>
<organism evidence="6 7">
    <name type="scientific">Marinobacterium lutimaris</name>
    <dbReference type="NCBI Taxonomy" id="568106"/>
    <lineage>
        <taxon>Bacteria</taxon>
        <taxon>Pseudomonadati</taxon>
        <taxon>Pseudomonadota</taxon>
        <taxon>Gammaproteobacteria</taxon>
        <taxon>Oceanospirillales</taxon>
        <taxon>Oceanospirillaceae</taxon>
        <taxon>Marinobacterium</taxon>
    </lineage>
</organism>
<evidence type="ECO:0000313" key="7">
    <source>
        <dbReference type="Proteomes" id="UP000236745"/>
    </source>
</evidence>
<keyword evidence="4 5" id="KW-0472">Membrane</keyword>
<dbReference type="InterPro" id="IPR047662">
    <property type="entry name" value="SemiSWEET"/>
</dbReference>
<proteinExistence type="predicted"/>
<dbReference type="OrthoDB" id="122062at2"/>